<reference evidence="2 3" key="1">
    <citation type="journal article" date="2021" name="Hortic Res">
        <title>Chromosome-scale assembly of the Dendrobium chrysotoxum genome enhances the understanding of orchid evolution.</title>
        <authorList>
            <person name="Zhang Y."/>
            <person name="Zhang G.Q."/>
            <person name="Zhang D."/>
            <person name="Liu X.D."/>
            <person name="Xu X.Y."/>
            <person name="Sun W.H."/>
            <person name="Yu X."/>
            <person name="Zhu X."/>
            <person name="Wang Z.W."/>
            <person name="Zhao X."/>
            <person name="Zhong W.Y."/>
            <person name="Chen H."/>
            <person name="Yin W.L."/>
            <person name="Huang T."/>
            <person name="Niu S.C."/>
            <person name="Liu Z.J."/>
        </authorList>
    </citation>
    <scope>NUCLEOTIDE SEQUENCE [LARGE SCALE GENOMIC DNA]</scope>
    <source>
        <strain evidence="2">Lindl</strain>
    </source>
</reference>
<proteinExistence type="predicted"/>
<dbReference type="AlphaFoldDB" id="A0AAV7G5G1"/>
<keyword evidence="1" id="KW-0175">Coiled coil</keyword>
<accession>A0AAV7G5G1</accession>
<name>A0AAV7G5G1_DENCH</name>
<protein>
    <submittedName>
        <fullName evidence="2">Uncharacterized protein</fullName>
    </submittedName>
</protein>
<gene>
    <name evidence="2" type="ORF">IEQ34_021280</name>
</gene>
<organism evidence="2 3">
    <name type="scientific">Dendrobium chrysotoxum</name>
    <name type="common">Orchid</name>
    <dbReference type="NCBI Taxonomy" id="161865"/>
    <lineage>
        <taxon>Eukaryota</taxon>
        <taxon>Viridiplantae</taxon>
        <taxon>Streptophyta</taxon>
        <taxon>Embryophyta</taxon>
        <taxon>Tracheophyta</taxon>
        <taxon>Spermatophyta</taxon>
        <taxon>Magnoliopsida</taxon>
        <taxon>Liliopsida</taxon>
        <taxon>Asparagales</taxon>
        <taxon>Orchidaceae</taxon>
        <taxon>Epidendroideae</taxon>
        <taxon>Malaxideae</taxon>
        <taxon>Dendrobiinae</taxon>
        <taxon>Dendrobium</taxon>
    </lineage>
</organism>
<sequence>MDIDHELTQSLNDWSNEFVKIKYLQGEYRRKHEGKVKEIREMEDQLAECRTELATMITSISLQHQEIVQIHNELNLLYEKETALSRAKSRSKLLSPKTMNDFNKSIAFKSTIQDHVQQAHDHIYAI</sequence>
<evidence type="ECO:0000256" key="1">
    <source>
        <dbReference type="SAM" id="Coils"/>
    </source>
</evidence>
<evidence type="ECO:0000313" key="3">
    <source>
        <dbReference type="Proteomes" id="UP000775213"/>
    </source>
</evidence>
<feature type="coiled-coil region" evidence="1">
    <location>
        <begin position="32"/>
        <end position="59"/>
    </location>
</feature>
<comment type="caution">
    <text evidence="2">The sequence shown here is derived from an EMBL/GenBank/DDBJ whole genome shotgun (WGS) entry which is preliminary data.</text>
</comment>
<dbReference type="Proteomes" id="UP000775213">
    <property type="component" value="Unassembled WGS sequence"/>
</dbReference>
<evidence type="ECO:0000313" key="2">
    <source>
        <dbReference type="EMBL" id="KAH0450588.1"/>
    </source>
</evidence>
<dbReference type="EMBL" id="JAGFBR010000018">
    <property type="protein sequence ID" value="KAH0450588.1"/>
    <property type="molecule type" value="Genomic_DNA"/>
</dbReference>
<keyword evidence="3" id="KW-1185">Reference proteome</keyword>